<keyword evidence="2" id="KW-0732">Signal</keyword>
<comment type="similarity">
    <text evidence="1">Belongs to the LytR/CpsA/Psr (LCP) family.</text>
</comment>
<gene>
    <name evidence="5" type="ORF">HNQ09_000224</name>
</gene>
<organism evidence="5 6">
    <name type="scientific">Deinococcus budaensis</name>
    <dbReference type="NCBI Taxonomy" id="1665626"/>
    <lineage>
        <taxon>Bacteria</taxon>
        <taxon>Thermotogati</taxon>
        <taxon>Deinococcota</taxon>
        <taxon>Deinococci</taxon>
        <taxon>Deinococcales</taxon>
        <taxon>Deinococcaceae</taxon>
        <taxon>Deinococcus</taxon>
    </lineage>
</organism>
<evidence type="ECO:0000313" key="5">
    <source>
        <dbReference type="EMBL" id="MBB5232807.1"/>
    </source>
</evidence>
<dbReference type="NCBIfam" id="TIGR00350">
    <property type="entry name" value="lytR_cpsA_psr"/>
    <property type="match status" value="1"/>
</dbReference>
<dbReference type="PANTHER" id="PTHR33392:SF6">
    <property type="entry name" value="POLYISOPRENYL-TEICHOIC ACID--PEPTIDOGLYCAN TEICHOIC ACID TRANSFERASE TAGU"/>
    <property type="match status" value="1"/>
</dbReference>
<dbReference type="InterPro" id="IPR050922">
    <property type="entry name" value="LytR/CpsA/Psr_CW_biosynth"/>
</dbReference>
<accession>A0A7W8LNQ2</accession>
<feature type="signal peptide" evidence="2">
    <location>
        <begin position="1"/>
        <end position="19"/>
    </location>
</feature>
<dbReference type="Pfam" id="PF13399">
    <property type="entry name" value="LytR_C"/>
    <property type="match status" value="1"/>
</dbReference>
<feature type="domain" description="Cell envelope-related transcriptional attenuator" evidence="3">
    <location>
        <begin position="70"/>
        <end position="216"/>
    </location>
</feature>
<dbReference type="PANTHER" id="PTHR33392">
    <property type="entry name" value="POLYISOPRENYL-TEICHOIC ACID--PEPTIDOGLYCAN TEICHOIC ACID TRANSFERASE TAGU"/>
    <property type="match status" value="1"/>
</dbReference>
<dbReference type="Proteomes" id="UP000525389">
    <property type="component" value="Unassembled WGS sequence"/>
</dbReference>
<dbReference type="InterPro" id="IPR027381">
    <property type="entry name" value="LytR/CpsA/Psr_C"/>
</dbReference>
<evidence type="ECO:0000259" key="3">
    <source>
        <dbReference type="Pfam" id="PF03816"/>
    </source>
</evidence>
<dbReference type="Gene3D" id="3.40.630.190">
    <property type="entry name" value="LCP protein"/>
    <property type="match status" value="1"/>
</dbReference>
<comment type="caution">
    <text evidence="5">The sequence shown here is derived from an EMBL/GenBank/DDBJ whole genome shotgun (WGS) entry which is preliminary data.</text>
</comment>
<proteinExistence type="inferred from homology"/>
<dbReference type="InterPro" id="IPR004474">
    <property type="entry name" value="LytR_CpsA_psr"/>
</dbReference>
<evidence type="ECO:0000256" key="2">
    <source>
        <dbReference type="SAM" id="SignalP"/>
    </source>
</evidence>
<sequence length="377" mass="40322">MRRAALVLLTVLAGLVALAAPAFPALSRYGALPRVADGPVNVLLAGVDVDYDDAAAVWPYPPKPEAYDQRTDTLMLAQVRPDGAVKLLSIPRDTWVNIPGYRWSKINAANPQGGPELLVRTVQELTGLRVDAHVLLSLGALRALTEAAGGVTLDVPGRMKYDDNAGHLHIDLQPGRQHLSGEQVEGFLRFRHDNLGDIGRVARQQAFLTAMTNRMTNPLNWWRLPGMVGALHQNTRSDLTRDEVGALLGAALHGPRISTYTVPGDFGGPTWVPDRAALSALIAEHFRDPNDPRGLRVAVLNVGAPDGSARQLREQLLTLGYQNVWVADAPRADVGTTVSGAAAEQVLRDVGHGQLSRDAGAPGADVTVRLGTDTPAP</sequence>
<name>A0A7W8LNQ2_9DEIO</name>
<evidence type="ECO:0000259" key="4">
    <source>
        <dbReference type="Pfam" id="PF13399"/>
    </source>
</evidence>
<dbReference type="AlphaFoldDB" id="A0A7W8LNQ2"/>
<reference evidence="5 6" key="1">
    <citation type="submission" date="2020-08" db="EMBL/GenBank/DDBJ databases">
        <title>Genomic Encyclopedia of Type Strains, Phase IV (KMG-IV): sequencing the most valuable type-strain genomes for metagenomic binning, comparative biology and taxonomic classification.</title>
        <authorList>
            <person name="Goeker M."/>
        </authorList>
    </citation>
    <scope>NUCLEOTIDE SEQUENCE [LARGE SCALE GENOMIC DNA]</scope>
    <source>
        <strain evidence="5 6">DSM 101791</strain>
    </source>
</reference>
<protein>
    <submittedName>
        <fullName evidence="5">LCP family protein required for cell wall assembly</fullName>
    </submittedName>
</protein>
<keyword evidence="6" id="KW-1185">Reference proteome</keyword>
<dbReference type="RefSeq" id="WP_184024311.1">
    <property type="nucleotide sequence ID" value="NZ_JACHFN010000001.1"/>
</dbReference>
<evidence type="ECO:0000313" key="6">
    <source>
        <dbReference type="Proteomes" id="UP000525389"/>
    </source>
</evidence>
<feature type="domain" description="LytR/CpsA/Psr regulator C-terminal" evidence="4">
    <location>
        <begin position="295"/>
        <end position="373"/>
    </location>
</feature>
<dbReference type="Pfam" id="PF03816">
    <property type="entry name" value="LytR_cpsA_psr"/>
    <property type="match status" value="1"/>
</dbReference>
<evidence type="ECO:0000256" key="1">
    <source>
        <dbReference type="ARBA" id="ARBA00006068"/>
    </source>
</evidence>
<feature type="chain" id="PRO_5031469085" evidence="2">
    <location>
        <begin position="20"/>
        <end position="377"/>
    </location>
</feature>
<dbReference type="EMBL" id="JACHFN010000001">
    <property type="protein sequence ID" value="MBB5232807.1"/>
    <property type="molecule type" value="Genomic_DNA"/>
</dbReference>